<dbReference type="RefSeq" id="WP_012165239.1">
    <property type="nucleotide sequence ID" value="NC_009925.1"/>
</dbReference>
<accession>B0C5V5</accession>
<dbReference type="EMBL" id="CP000828">
    <property type="protein sequence ID" value="ABW29967.1"/>
    <property type="molecule type" value="Genomic_DNA"/>
</dbReference>
<protein>
    <submittedName>
        <fullName evidence="1">Uncharacterized protein</fullName>
    </submittedName>
</protein>
<dbReference type="STRING" id="329726.AM1_4999"/>
<dbReference type="AlphaFoldDB" id="B0C5V5"/>
<keyword evidence="2" id="KW-1185">Reference proteome</keyword>
<dbReference type="HOGENOM" id="CLU_169520_0_0_3"/>
<evidence type="ECO:0000313" key="2">
    <source>
        <dbReference type="Proteomes" id="UP000000268"/>
    </source>
</evidence>
<dbReference type="Proteomes" id="UP000000268">
    <property type="component" value="Chromosome"/>
</dbReference>
<gene>
    <name evidence="1" type="ordered locus">AM1_4999</name>
</gene>
<dbReference type="eggNOG" id="ENOG5032YTC">
    <property type="taxonomic scope" value="Bacteria"/>
</dbReference>
<sequence length="83" mass="8615">MAASSPLTGIELINCAKANAKKGTKFAAKQCGYGDPTQFLNAVQDACQSIGVDIDELQDLVSDPHPAKVISGIEIAPETPTSL</sequence>
<dbReference type="OrthoDB" id="466434at2"/>
<reference evidence="1 2" key="1">
    <citation type="journal article" date="2008" name="Proc. Natl. Acad. Sci. U.S.A.">
        <title>Niche adaptation and genome expansion in the chlorophyll d-producing cyanobacterium Acaryochloris marina.</title>
        <authorList>
            <person name="Swingley W.D."/>
            <person name="Chen M."/>
            <person name="Cheung P.C."/>
            <person name="Conrad A.L."/>
            <person name="Dejesa L.C."/>
            <person name="Hao J."/>
            <person name="Honchak B.M."/>
            <person name="Karbach L.E."/>
            <person name="Kurdoglu A."/>
            <person name="Lahiri S."/>
            <person name="Mastrian S.D."/>
            <person name="Miyashita H."/>
            <person name="Page L."/>
            <person name="Ramakrishna P."/>
            <person name="Satoh S."/>
            <person name="Sattley W.M."/>
            <person name="Shimada Y."/>
            <person name="Taylor H.L."/>
            <person name="Tomo T."/>
            <person name="Tsuchiya T."/>
            <person name="Wang Z.T."/>
            <person name="Raymond J."/>
            <person name="Mimuro M."/>
            <person name="Blankenship R.E."/>
            <person name="Touchman J.W."/>
        </authorList>
    </citation>
    <scope>NUCLEOTIDE SEQUENCE [LARGE SCALE GENOMIC DNA]</scope>
    <source>
        <strain evidence="2">MBIC 11017</strain>
    </source>
</reference>
<proteinExistence type="predicted"/>
<name>B0C5V5_ACAM1</name>
<evidence type="ECO:0000313" key="1">
    <source>
        <dbReference type="EMBL" id="ABW29967.1"/>
    </source>
</evidence>
<organism evidence="1 2">
    <name type="scientific">Acaryochloris marina (strain MBIC 11017)</name>
    <dbReference type="NCBI Taxonomy" id="329726"/>
    <lineage>
        <taxon>Bacteria</taxon>
        <taxon>Bacillati</taxon>
        <taxon>Cyanobacteriota</taxon>
        <taxon>Cyanophyceae</taxon>
        <taxon>Acaryochloridales</taxon>
        <taxon>Acaryochloridaceae</taxon>
        <taxon>Acaryochloris</taxon>
    </lineage>
</organism>
<dbReference type="KEGG" id="amr:AM1_4999"/>